<keyword evidence="3" id="KW-1185">Reference proteome</keyword>
<organism evidence="2 3">
    <name type="scientific">Diplocarpon coronariae</name>
    <dbReference type="NCBI Taxonomy" id="2795749"/>
    <lineage>
        <taxon>Eukaryota</taxon>
        <taxon>Fungi</taxon>
        <taxon>Dikarya</taxon>
        <taxon>Ascomycota</taxon>
        <taxon>Pezizomycotina</taxon>
        <taxon>Leotiomycetes</taxon>
        <taxon>Helotiales</taxon>
        <taxon>Drepanopezizaceae</taxon>
        <taxon>Diplocarpon</taxon>
    </lineage>
</organism>
<protein>
    <submittedName>
        <fullName evidence="2">Rhamnulose-1-phosphate aldolase</fullName>
    </submittedName>
</protein>
<evidence type="ECO:0000256" key="1">
    <source>
        <dbReference type="SAM" id="MobiDB-lite"/>
    </source>
</evidence>
<evidence type="ECO:0000313" key="2">
    <source>
        <dbReference type="EMBL" id="OWP04563.1"/>
    </source>
</evidence>
<feature type="region of interest" description="Disordered" evidence="1">
    <location>
        <begin position="28"/>
        <end position="145"/>
    </location>
</feature>
<name>A0A218ZAH6_9HELO</name>
<dbReference type="EMBL" id="MZNU01000102">
    <property type="protein sequence ID" value="OWP04563.1"/>
    <property type="molecule type" value="Genomic_DNA"/>
</dbReference>
<dbReference type="Proteomes" id="UP000242519">
    <property type="component" value="Unassembled WGS sequence"/>
</dbReference>
<dbReference type="InParanoid" id="A0A218ZAH6"/>
<feature type="compositionally biased region" description="Basic and acidic residues" evidence="1">
    <location>
        <begin position="79"/>
        <end position="103"/>
    </location>
</feature>
<comment type="caution">
    <text evidence="2">The sequence shown here is derived from an EMBL/GenBank/DDBJ whole genome shotgun (WGS) entry which is preliminary data.</text>
</comment>
<sequence length="145" mass="15749">MNTTLLLSRPQGSGGDFCDEDEKALAYRDDSSLDGLSVGAEGHAPTRHSSEAPGDNELHPARVMAPRQGHSLPNGRGSSVERRASRVESRESRVVRATADETAHSLASRTKGPPTCPLNVGIDDDISPYPQDVHSTPRYPRYPYR</sequence>
<evidence type="ECO:0000313" key="3">
    <source>
        <dbReference type="Proteomes" id="UP000242519"/>
    </source>
</evidence>
<proteinExistence type="predicted"/>
<dbReference type="AlphaFoldDB" id="A0A218ZAH6"/>
<accession>A0A218ZAH6</accession>
<reference evidence="2 3" key="1">
    <citation type="submission" date="2017-04" db="EMBL/GenBank/DDBJ databases">
        <title>Draft genome sequence of Marssonina coronaria NL1: causal agent of apple blotch.</title>
        <authorList>
            <person name="Cheng Q."/>
        </authorList>
    </citation>
    <scope>NUCLEOTIDE SEQUENCE [LARGE SCALE GENOMIC DNA]</scope>
    <source>
        <strain evidence="2 3">NL1</strain>
    </source>
</reference>
<gene>
    <name evidence="2" type="ORF">B2J93_1422</name>
</gene>